<dbReference type="CDD" id="cd07377">
    <property type="entry name" value="WHTH_GntR"/>
    <property type="match status" value="1"/>
</dbReference>
<dbReference type="PRINTS" id="PR00035">
    <property type="entry name" value="HTHGNTR"/>
</dbReference>
<dbReference type="KEGG" id="dfi:AXF13_00750"/>
<dbReference type="STRING" id="44742.AXF13_00750"/>
<dbReference type="GO" id="GO:0003700">
    <property type="term" value="F:DNA-binding transcription factor activity"/>
    <property type="evidence" value="ECO:0007669"/>
    <property type="project" value="InterPro"/>
</dbReference>
<proteinExistence type="predicted"/>
<dbReference type="PROSITE" id="PS50949">
    <property type="entry name" value="HTH_GNTR"/>
    <property type="match status" value="1"/>
</dbReference>
<organism evidence="5 6">
    <name type="scientific">Desulfovibrio fairfieldensis</name>
    <dbReference type="NCBI Taxonomy" id="44742"/>
    <lineage>
        <taxon>Bacteria</taxon>
        <taxon>Pseudomonadati</taxon>
        <taxon>Thermodesulfobacteriota</taxon>
        <taxon>Desulfovibrionia</taxon>
        <taxon>Desulfovibrionales</taxon>
        <taxon>Desulfovibrionaceae</taxon>
        <taxon>Desulfovibrio</taxon>
    </lineage>
</organism>
<accession>A0A109W3I2</accession>
<reference evidence="6" key="1">
    <citation type="submission" date="2016-02" db="EMBL/GenBank/DDBJ databases">
        <authorList>
            <person name="Holder M.E."/>
            <person name="Ajami N.J."/>
            <person name="Petrosino J.F."/>
        </authorList>
    </citation>
    <scope>NUCLEOTIDE SEQUENCE [LARGE SCALE GENOMIC DNA]</scope>
    <source>
        <strain evidence="6">CCUG 45958</strain>
    </source>
</reference>
<evidence type="ECO:0000256" key="1">
    <source>
        <dbReference type="ARBA" id="ARBA00023015"/>
    </source>
</evidence>
<name>A0A109W3I2_9BACT</name>
<dbReference type="GO" id="GO:0045892">
    <property type="term" value="P:negative regulation of DNA-templated transcription"/>
    <property type="evidence" value="ECO:0007669"/>
    <property type="project" value="TreeGrafter"/>
</dbReference>
<dbReference type="AlphaFoldDB" id="A0A109W3I2"/>
<evidence type="ECO:0000313" key="6">
    <source>
        <dbReference type="Proteomes" id="UP000069241"/>
    </source>
</evidence>
<dbReference type="PANTHER" id="PTHR44846">
    <property type="entry name" value="MANNOSYL-D-GLYCERATE TRANSPORT/METABOLISM SYSTEM REPRESSOR MNGR-RELATED"/>
    <property type="match status" value="1"/>
</dbReference>
<dbReference type="Pfam" id="PF00392">
    <property type="entry name" value="GntR"/>
    <property type="match status" value="1"/>
</dbReference>
<dbReference type="Pfam" id="PF07702">
    <property type="entry name" value="UTRA"/>
    <property type="match status" value="1"/>
</dbReference>
<dbReference type="SUPFAM" id="SSF64288">
    <property type="entry name" value="Chorismate lyase-like"/>
    <property type="match status" value="1"/>
</dbReference>
<sequence>MIEQNRQPFPVFSEPPQFRRPGPPLYAQLADVLRQQIENGVLPLGVKLPNLLQMAEIFGVARVTARQAVQLLVMEGLLTARQGRGIHVARQLPVRPYENMRTSWKAMVKRIEGASVELLDAADVDDCPLLAAWELPSAPAYHYMRRVHIKDGVRFAYIELYLDRIIYDQAPERFNATTVIPVMDELRVNVSKARQELTIGGASPEVAQHLGIACGAPVALVRRYACDDSGKAIYAALVVHPGDRVRFDIDLVR</sequence>
<dbReference type="InterPro" id="IPR036390">
    <property type="entry name" value="WH_DNA-bd_sf"/>
</dbReference>
<evidence type="ECO:0000256" key="3">
    <source>
        <dbReference type="ARBA" id="ARBA00023163"/>
    </source>
</evidence>
<protein>
    <submittedName>
        <fullName evidence="5">GntR family transcriptional regulator</fullName>
    </submittedName>
</protein>
<dbReference type="RefSeq" id="WP_062251259.1">
    <property type="nucleotide sequence ID" value="NZ_CP014229.1"/>
</dbReference>
<dbReference type="Gene3D" id="3.40.1410.10">
    <property type="entry name" value="Chorismate lyase-like"/>
    <property type="match status" value="1"/>
</dbReference>
<dbReference type="InterPro" id="IPR036388">
    <property type="entry name" value="WH-like_DNA-bd_sf"/>
</dbReference>
<dbReference type="PANTHER" id="PTHR44846:SF17">
    <property type="entry name" value="GNTR-FAMILY TRANSCRIPTIONAL REGULATOR"/>
    <property type="match status" value="1"/>
</dbReference>
<dbReference type="InterPro" id="IPR000524">
    <property type="entry name" value="Tscrpt_reg_HTH_GntR"/>
</dbReference>
<dbReference type="EMBL" id="CP014229">
    <property type="protein sequence ID" value="AMD88761.1"/>
    <property type="molecule type" value="Genomic_DNA"/>
</dbReference>
<dbReference type="Proteomes" id="UP000069241">
    <property type="component" value="Chromosome"/>
</dbReference>
<evidence type="ECO:0000313" key="5">
    <source>
        <dbReference type="EMBL" id="AMD88761.1"/>
    </source>
</evidence>
<keyword evidence="1" id="KW-0805">Transcription regulation</keyword>
<evidence type="ECO:0000256" key="2">
    <source>
        <dbReference type="ARBA" id="ARBA00023125"/>
    </source>
</evidence>
<evidence type="ECO:0000259" key="4">
    <source>
        <dbReference type="PROSITE" id="PS50949"/>
    </source>
</evidence>
<keyword evidence="3" id="KW-0804">Transcription</keyword>
<dbReference type="SMART" id="SM00866">
    <property type="entry name" value="UTRA"/>
    <property type="match status" value="1"/>
</dbReference>
<dbReference type="InterPro" id="IPR011663">
    <property type="entry name" value="UTRA"/>
</dbReference>
<dbReference type="SUPFAM" id="SSF46785">
    <property type="entry name" value="Winged helix' DNA-binding domain"/>
    <property type="match status" value="1"/>
</dbReference>
<keyword evidence="6" id="KW-1185">Reference proteome</keyword>
<gene>
    <name evidence="5" type="ORF">AXF13_00750</name>
</gene>
<dbReference type="GO" id="GO:0003677">
    <property type="term" value="F:DNA binding"/>
    <property type="evidence" value="ECO:0007669"/>
    <property type="project" value="UniProtKB-KW"/>
</dbReference>
<dbReference type="InterPro" id="IPR050679">
    <property type="entry name" value="Bact_HTH_transcr_reg"/>
</dbReference>
<dbReference type="Gene3D" id="1.10.10.10">
    <property type="entry name" value="Winged helix-like DNA-binding domain superfamily/Winged helix DNA-binding domain"/>
    <property type="match status" value="1"/>
</dbReference>
<keyword evidence="2" id="KW-0238">DNA-binding</keyword>
<dbReference type="InterPro" id="IPR028978">
    <property type="entry name" value="Chorismate_lyase_/UTRA_dom_sf"/>
</dbReference>
<feature type="domain" description="HTH gntR-type" evidence="4">
    <location>
        <begin position="23"/>
        <end position="91"/>
    </location>
</feature>
<dbReference type="SMART" id="SM00345">
    <property type="entry name" value="HTH_GNTR"/>
    <property type="match status" value="1"/>
</dbReference>